<evidence type="ECO:0000256" key="1">
    <source>
        <dbReference type="ARBA" id="ARBA00022723"/>
    </source>
</evidence>
<dbReference type="Pfam" id="PF13499">
    <property type="entry name" value="EF-hand_7"/>
    <property type="match status" value="2"/>
</dbReference>
<dbReference type="PRINTS" id="PR01697">
    <property type="entry name" value="PARVALBUMIN"/>
</dbReference>
<dbReference type="PROSITE" id="PS00018">
    <property type="entry name" value="EF_HAND_1"/>
    <property type="match status" value="4"/>
</dbReference>
<keyword evidence="6" id="KW-1185">Reference proteome</keyword>
<dbReference type="Proteomes" id="UP001189624">
    <property type="component" value="Chromosome 2"/>
</dbReference>
<dbReference type="PANTHER" id="PTHR10891">
    <property type="entry name" value="EF-HAND CALCIUM-BINDING DOMAIN CONTAINING PROTEIN"/>
    <property type="match status" value="1"/>
</dbReference>
<feature type="domain" description="EF-hand" evidence="4">
    <location>
        <begin position="112"/>
        <end position="147"/>
    </location>
</feature>
<organism evidence="5 6">
    <name type="scientific">Sphenostylis stenocarpa</name>
    <dbReference type="NCBI Taxonomy" id="92480"/>
    <lineage>
        <taxon>Eukaryota</taxon>
        <taxon>Viridiplantae</taxon>
        <taxon>Streptophyta</taxon>
        <taxon>Embryophyta</taxon>
        <taxon>Tracheophyta</taxon>
        <taxon>Spermatophyta</taxon>
        <taxon>Magnoliopsida</taxon>
        <taxon>eudicotyledons</taxon>
        <taxon>Gunneridae</taxon>
        <taxon>Pentapetalae</taxon>
        <taxon>rosids</taxon>
        <taxon>fabids</taxon>
        <taxon>Fabales</taxon>
        <taxon>Fabaceae</taxon>
        <taxon>Papilionoideae</taxon>
        <taxon>50 kb inversion clade</taxon>
        <taxon>NPAAA clade</taxon>
        <taxon>indigoferoid/millettioid clade</taxon>
        <taxon>Phaseoleae</taxon>
        <taxon>Sphenostylis</taxon>
    </lineage>
</organism>
<dbReference type="SMART" id="SM00054">
    <property type="entry name" value="EFh"/>
    <property type="match status" value="4"/>
</dbReference>
<dbReference type="EMBL" id="OY731399">
    <property type="protein sequence ID" value="CAJ1933331.1"/>
    <property type="molecule type" value="Genomic_DNA"/>
</dbReference>
<sequence>MEAVELKRVFEMFDRNGDGRISVEELSHSLENLGIKISEKELTEMIQRIDVNGDGCVDITEFGELYELIMEERNEEEDMREAFNVFDQNRDGFITVEELRTVLGSLGLHQGGSMEECRKMIVKVDVDGDGMVNYKEFQQMMKGGGFTALG</sequence>
<dbReference type="PROSITE" id="PS50222">
    <property type="entry name" value="EF_HAND_2"/>
    <property type="match status" value="4"/>
</dbReference>
<evidence type="ECO:0000256" key="3">
    <source>
        <dbReference type="ARBA" id="ARBA00022837"/>
    </source>
</evidence>
<evidence type="ECO:0000313" key="6">
    <source>
        <dbReference type="Proteomes" id="UP001189624"/>
    </source>
</evidence>
<dbReference type="CDD" id="cd00051">
    <property type="entry name" value="EFh"/>
    <property type="match status" value="1"/>
</dbReference>
<dbReference type="GO" id="GO:0005509">
    <property type="term" value="F:calcium ion binding"/>
    <property type="evidence" value="ECO:0007669"/>
    <property type="project" value="InterPro"/>
</dbReference>
<dbReference type="FunFam" id="1.10.238.10:FF:000001">
    <property type="entry name" value="Calmodulin 1"/>
    <property type="match status" value="1"/>
</dbReference>
<feature type="domain" description="EF-hand" evidence="4">
    <location>
        <begin position="74"/>
        <end position="109"/>
    </location>
</feature>
<reference evidence="5" key="1">
    <citation type="submission" date="2023-10" db="EMBL/GenBank/DDBJ databases">
        <authorList>
            <person name="Domelevo Entfellner J.-B."/>
        </authorList>
    </citation>
    <scope>NUCLEOTIDE SEQUENCE</scope>
</reference>
<dbReference type="InterPro" id="IPR018247">
    <property type="entry name" value="EF_Hand_1_Ca_BS"/>
</dbReference>
<proteinExistence type="predicted"/>
<dbReference type="AlphaFoldDB" id="A0AA86RX36"/>
<keyword evidence="1" id="KW-0479">Metal-binding</keyword>
<evidence type="ECO:0000313" key="5">
    <source>
        <dbReference type="EMBL" id="CAJ1933331.1"/>
    </source>
</evidence>
<gene>
    <name evidence="5" type="ORF">AYBTSS11_LOCUS6288</name>
</gene>
<dbReference type="InterPro" id="IPR039647">
    <property type="entry name" value="EF_hand_pair_protein_CML-like"/>
</dbReference>
<evidence type="ECO:0000256" key="2">
    <source>
        <dbReference type="ARBA" id="ARBA00022737"/>
    </source>
</evidence>
<dbReference type="Gene3D" id="1.10.238.10">
    <property type="entry name" value="EF-hand"/>
    <property type="match status" value="2"/>
</dbReference>
<dbReference type="SUPFAM" id="SSF47473">
    <property type="entry name" value="EF-hand"/>
    <property type="match status" value="1"/>
</dbReference>
<accession>A0AA86RX36</accession>
<protein>
    <recommendedName>
        <fullName evidence="4">EF-hand domain-containing protein</fullName>
    </recommendedName>
</protein>
<keyword evidence="3" id="KW-0106">Calcium</keyword>
<keyword evidence="2" id="KW-0677">Repeat</keyword>
<name>A0AA86RX36_9FABA</name>
<feature type="domain" description="EF-hand" evidence="4">
    <location>
        <begin position="1"/>
        <end position="36"/>
    </location>
</feature>
<dbReference type="InterPro" id="IPR011992">
    <property type="entry name" value="EF-hand-dom_pair"/>
</dbReference>
<dbReference type="InterPro" id="IPR002048">
    <property type="entry name" value="EF_hand_dom"/>
</dbReference>
<evidence type="ECO:0000259" key="4">
    <source>
        <dbReference type="PROSITE" id="PS50222"/>
    </source>
</evidence>
<dbReference type="Gramene" id="rna-AYBTSS11_LOCUS6288">
    <property type="protein sequence ID" value="CAJ1933331.1"/>
    <property type="gene ID" value="gene-AYBTSS11_LOCUS6288"/>
</dbReference>
<feature type="domain" description="EF-hand" evidence="4">
    <location>
        <begin position="37"/>
        <end position="72"/>
    </location>
</feature>